<dbReference type="Pfam" id="PF11807">
    <property type="entry name" value="UstYa"/>
    <property type="match status" value="1"/>
</dbReference>
<comment type="pathway">
    <text evidence="1">Mycotoxin biosynthesis.</text>
</comment>
<organism evidence="4 5">
    <name type="scientific">Hypholoma sublateritium (strain FD-334 SS-4)</name>
    <dbReference type="NCBI Taxonomy" id="945553"/>
    <lineage>
        <taxon>Eukaryota</taxon>
        <taxon>Fungi</taxon>
        <taxon>Dikarya</taxon>
        <taxon>Basidiomycota</taxon>
        <taxon>Agaricomycotina</taxon>
        <taxon>Agaricomycetes</taxon>
        <taxon>Agaricomycetidae</taxon>
        <taxon>Agaricales</taxon>
        <taxon>Agaricineae</taxon>
        <taxon>Strophariaceae</taxon>
        <taxon>Hypholoma</taxon>
    </lineage>
</organism>
<protein>
    <submittedName>
        <fullName evidence="4">Uncharacterized protein</fullName>
    </submittedName>
</protein>
<keyword evidence="2" id="KW-0560">Oxidoreductase</keyword>
<dbReference type="PANTHER" id="PTHR33365">
    <property type="entry name" value="YALI0B05434P"/>
    <property type="match status" value="1"/>
</dbReference>
<evidence type="ECO:0000256" key="1">
    <source>
        <dbReference type="ARBA" id="ARBA00004685"/>
    </source>
</evidence>
<dbReference type="InterPro" id="IPR021765">
    <property type="entry name" value="UstYa-like"/>
</dbReference>
<dbReference type="STRING" id="945553.A0A0D2P3M0"/>
<comment type="similarity">
    <text evidence="3">Belongs to the ustYa family.</text>
</comment>
<keyword evidence="5" id="KW-1185">Reference proteome</keyword>
<evidence type="ECO:0000313" key="4">
    <source>
        <dbReference type="EMBL" id="KJA15120.1"/>
    </source>
</evidence>
<sequence>EWMAIFPPGAGSYRLHTLGSGESNRAVFVAMYHEMHCVQTLANALVRNRREEWPHLHHCLNYLRQIIMCRPDLTLEPGKFNDDVFVGATGSAHVCRDWRIPYDFLAEDMQMW</sequence>
<dbReference type="GO" id="GO:0016491">
    <property type="term" value="F:oxidoreductase activity"/>
    <property type="evidence" value="ECO:0007669"/>
    <property type="project" value="UniProtKB-KW"/>
</dbReference>
<name>A0A0D2P3M0_HYPSF</name>
<dbReference type="Proteomes" id="UP000054270">
    <property type="component" value="Unassembled WGS sequence"/>
</dbReference>
<feature type="non-terminal residue" evidence="4">
    <location>
        <position position="112"/>
    </location>
</feature>
<reference evidence="5" key="1">
    <citation type="submission" date="2014-04" db="EMBL/GenBank/DDBJ databases">
        <title>Evolutionary Origins and Diversification of the Mycorrhizal Mutualists.</title>
        <authorList>
            <consortium name="DOE Joint Genome Institute"/>
            <consortium name="Mycorrhizal Genomics Consortium"/>
            <person name="Kohler A."/>
            <person name="Kuo A."/>
            <person name="Nagy L.G."/>
            <person name="Floudas D."/>
            <person name="Copeland A."/>
            <person name="Barry K.W."/>
            <person name="Cichocki N."/>
            <person name="Veneault-Fourrey C."/>
            <person name="LaButti K."/>
            <person name="Lindquist E.A."/>
            <person name="Lipzen A."/>
            <person name="Lundell T."/>
            <person name="Morin E."/>
            <person name="Murat C."/>
            <person name="Riley R."/>
            <person name="Ohm R."/>
            <person name="Sun H."/>
            <person name="Tunlid A."/>
            <person name="Henrissat B."/>
            <person name="Grigoriev I.V."/>
            <person name="Hibbett D.S."/>
            <person name="Martin F."/>
        </authorList>
    </citation>
    <scope>NUCLEOTIDE SEQUENCE [LARGE SCALE GENOMIC DNA]</scope>
    <source>
        <strain evidence="5">FD-334 SS-4</strain>
    </source>
</reference>
<evidence type="ECO:0000256" key="2">
    <source>
        <dbReference type="ARBA" id="ARBA00023002"/>
    </source>
</evidence>
<evidence type="ECO:0000313" key="5">
    <source>
        <dbReference type="Proteomes" id="UP000054270"/>
    </source>
</evidence>
<accession>A0A0D2P3M0</accession>
<dbReference type="EMBL" id="KN817653">
    <property type="protein sequence ID" value="KJA15120.1"/>
    <property type="molecule type" value="Genomic_DNA"/>
</dbReference>
<evidence type="ECO:0000256" key="3">
    <source>
        <dbReference type="ARBA" id="ARBA00035112"/>
    </source>
</evidence>
<dbReference type="OMA" id="FITANSH"/>
<proteinExistence type="inferred from homology"/>
<dbReference type="AlphaFoldDB" id="A0A0D2P3M0"/>
<dbReference type="PANTHER" id="PTHR33365:SF11">
    <property type="entry name" value="TAT PATHWAY SIGNAL SEQUENCE"/>
    <property type="match status" value="1"/>
</dbReference>
<gene>
    <name evidence="4" type="ORF">HYPSUDRAFT_108992</name>
</gene>
<dbReference type="OrthoDB" id="3687641at2759"/>
<dbReference type="GO" id="GO:0043386">
    <property type="term" value="P:mycotoxin biosynthetic process"/>
    <property type="evidence" value="ECO:0007669"/>
    <property type="project" value="InterPro"/>
</dbReference>
<feature type="non-terminal residue" evidence="4">
    <location>
        <position position="1"/>
    </location>
</feature>